<dbReference type="CDD" id="cd01949">
    <property type="entry name" value="GGDEF"/>
    <property type="match status" value="1"/>
</dbReference>
<dbReference type="PROSITE" id="PS50112">
    <property type="entry name" value="PAS"/>
    <property type="match status" value="1"/>
</dbReference>
<evidence type="ECO:0000313" key="5">
    <source>
        <dbReference type="Proteomes" id="UP000659630"/>
    </source>
</evidence>
<proteinExistence type="predicted"/>
<dbReference type="PANTHER" id="PTHR44757:SF2">
    <property type="entry name" value="BIOFILM ARCHITECTURE MAINTENANCE PROTEIN MBAA"/>
    <property type="match status" value="1"/>
</dbReference>
<dbReference type="InterPro" id="IPR000014">
    <property type="entry name" value="PAS"/>
</dbReference>
<sequence>MDRDKPVAFWADMDNEFYKHVLYSMENPFFIIDTDFRLLFLNRASEQLLGLTLEECVGRPCSICSTPLCGTDDCCIRRYLRGEAPAVQHRPDGRAFRVSISDLLGPGGDRIAFLSLSTEVTELARTQERLAASEERYQLALQQTGTMMWEYDLSSRRLRQFSEGQALENSPFDRRAVIDDVEATLLREGVIHPDSISAFQRLMRQGGDLSAVDTALQIRGLDGDWHWVSIHANRVQDAEGEPMRIVGTTRDITREKLLEQRSAQEQQYRAAMFSNAVCTYEANLTQDKVMQISSSWADQLGLLPGCSYSQLVGTAVNLLVHPDHREEMFGKFNRKALLDAFADGQREVRLDYLRLGPEEKMIWVHCTATLIQAPPGNDVCCFIHMQDIDRQMRQELALRSKAERDPLTGLYNRSTARRLVEQALRGTATLCAAFMMDIDNFKNINDTFGHQFGDEVLVNFASRLSSMLRKGDILARLGGDEFFVFLYGIPHRELAFKKADQICRTLHGVYPIRGVRCELSCSVGIAFAPEDGADFKTLYQHSDAALYQAKALGKNRWHLYEEKGTAAGEQMGSPPSAE</sequence>
<dbReference type="InterPro" id="IPR029787">
    <property type="entry name" value="Nucleotide_cyclase"/>
</dbReference>
<dbReference type="Pfam" id="PF13426">
    <property type="entry name" value="PAS_9"/>
    <property type="match status" value="1"/>
</dbReference>
<dbReference type="PROSITE" id="PS50113">
    <property type="entry name" value="PAC"/>
    <property type="match status" value="1"/>
</dbReference>
<evidence type="ECO:0000313" key="4">
    <source>
        <dbReference type="EMBL" id="MBC5582224.1"/>
    </source>
</evidence>
<feature type="domain" description="PAS" evidence="1">
    <location>
        <begin position="14"/>
        <end position="59"/>
    </location>
</feature>
<dbReference type="SUPFAM" id="SSF55073">
    <property type="entry name" value="Nucleotide cyclase"/>
    <property type="match status" value="1"/>
</dbReference>
<dbReference type="InterPro" id="IPR000160">
    <property type="entry name" value="GGDEF_dom"/>
</dbReference>
<dbReference type="PROSITE" id="PS50887">
    <property type="entry name" value="GGDEF"/>
    <property type="match status" value="1"/>
</dbReference>
<dbReference type="Pfam" id="PF08448">
    <property type="entry name" value="PAS_4"/>
    <property type="match status" value="1"/>
</dbReference>
<dbReference type="InterPro" id="IPR000700">
    <property type="entry name" value="PAS-assoc_C"/>
</dbReference>
<evidence type="ECO:0000259" key="3">
    <source>
        <dbReference type="PROSITE" id="PS50887"/>
    </source>
</evidence>
<dbReference type="Pfam" id="PF00990">
    <property type="entry name" value="GGDEF"/>
    <property type="match status" value="1"/>
</dbReference>
<dbReference type="SMART" id="SM00091">
    <property type="entry name" value="PAS"/>
    <property type="match status" value="2"/>
</dbReference>
<dbReference type="Gene3D" id="3.30.70.270">
    <property type="match status" value="1"/>
</dbReference>
<dbReference type="SUPFAM" id="SSF55785">
    <property type="entry name" value="PYP-like sensor domain (PAS domain)"/>
    <property type="match status" value="3"/>
</dbReference>
<dbReference type="SMART" id="SM00086">
    <property type="entry name" value="PAC"/>
    <property type="match status" value="2"/>
</dbReference>
<dbReference type="Proteomes" id="UP000659630">
    <property type="component" value="Unassembled WGS sequence"/>
</dbReference>
<protein>
    <submittedName>
        <fullName evidence="4">Diguanylate cyclase</fullName>
    </submittedName>
</protein>
<dbReference type="PANTHER" id="PTHR44757">
    <property type="entry name" value="DIGUANYLATE CYCLASE DGCP"/>
    <property type="match status" value="1"/>
</dbReference>
<dbReference type="Gene3D" id="3.30.450.20">
    <property type="entry name" value="PAS domain"/>
    <property type="match status" value="3"/>
</dbReference>
<dbReference type="SMART" id="SM00267">
    <property type="entry name" value="GGDEF"/>
    <property type="match status" value="1"/>
</dbReference>
<dbReference type="RefSeq" id="WP_186888567.1">
    <property type="nucleotide sequence ID" value="NZ_JACONZ010000004.1"/>
</dbReference>
<gene>
    <name evidence="4" type="ORF">H8S23_11970</name>
</gene>
<evidence type="ECO:0000259" key="1">
    <source>
        <dbReference type="PROSITE" id="PS50112"/>
    </source>
</evidence>
<dbReference type="CDD" id="cd00130">
    <property type="entry name" value="PAS"/>
    <property type="match status" value="3"/>
</dbReference>
<organism evidence="4 5">
    <name type="scientific">Anaerofilum hominis</name>
    <dbReference type="NCBI Taxonomy" id="2763016"/>
    <lineage>
        <taxon>Bacteria</taxon>
        <taxon>Bacillati</taxon>
        <taxon>Bacillota</taxon>
        <taxon>Clostridia</taxon>
        <taxon>Eubacteriales</taxon>
        <taxon>Oscillospiraceae</taxon>
        <taxon>Anaerofilum</taxon>
    </lineage>
</organism>
<feature type="domain" description="GGDEF" evidence="3">
    <location>
        <begin position="429"/>
        <end position="562"/>
    </location>
</feature>
<accession>A0A923IAR4</accession>
<dbReference type="InterPro" id="IPR035965">
    <property type="entry name" value="PAS-like_dom_sf"/>
</dbReference>
<dbReference type="InterPro" id="IPR043128">
    <property type="entry name" value="Rev_trsase/Diguanyl_cyclase"/>
</dbReference>
<dbReference type="NCBIfam" id="TIGR00229">
    <property type="entry name" value="sensory_box"/>
    <property type="match status" value="2"/>
</dbReference>
<dbReference type="NCBIfam" id="TIGR00254">
    <property type="entry name" value="GGDEF"/>
    <property type="match status" value="1"/>
</dbReference>
<keyword evidence="5" id="KW-1185">Reference proteome</keyword>
<dbReference type="InterPro" id="IPR052155">
    <property type="entry name" value="Biofilm_reg_signaling"/>
</dbReference>
<name>A0A923IAR4_9FIRM</name>
<dbReference type="InterPro" id="IPR013656">
    <property type="entry name" value="PAS_4"/>
</dbReference>
<comment type="caution">
    <text evidence="4">The sequence shown here is derived from an EMBL/GenBank/DDBJ whole genome shotgun (WGS) entry which is preliminary data.</text>
</comment>
<evidence type="ECO:0000259" key="2">
    <source>
        <dbReference type="PROSITE" id="PS50113"/>
    </source>
</evidence>
<dbReference type="AlphaFoldDB" id="A0A923IAR4"/>
<feature type="domain" description="PAC" evidence="2">
    <location>
        <begin position="212"/>
        <end position="264"/>
    </location>
</feature>
<reference evidence="4" key="1">
    <citation type="submission" date="2020-08" db="EMBL/GenBank/DDBJ databases">
        <title>Genome public.</title>
        <authorList>
            <person name="Liu C."/>
            <person name="Sun Q."/>
        </authorList>
    </citation>
    <scope>NUCLEOTIDE SEQUENCE</scope>
    <source>
        <strain evidence="4">BX8</strain>
    </source>
</reference>
<dbReference type="InterPro" id="IPR001610">
    <property type="entry name" value="PAC"/>
</dbReference>
<dbReference type="EMBL" id="JACONZ010000004">
    <property type="protein sequence ID" value="MBC5582224.1"/>
    <property type="molecule type" value="Genomic_DNA"/>
</dbReference>